<proteinExistence type="predicted"/>
<organism evidence="1 2">
    <name type="scientific">Parafilimonas terrae</name>
    <dbReference type="NCBI Taxonomy" id="1465490"/>
    <lineage>
        <taxon>Bacteria</taxon>
        <taxon>Pseudomonadati</taxon>
        <taxon>Bacteroidota</taxon>
        <taxon>Chitinophagia</taxon>
        <taxon>Chitinophagales</taxon>
        <taxon>Chitinophagaceae</taxon>
        <taxon>Parafilimonas</taxon>
    </lineage>
</organism>
<dbReference type="STRING" id="1465490.SAMN05444277_103135"/>
<evidence type="ECO:0008006" key="3">
    <source>
        <dbReference type="Google" id="ProtNLM"/>
    </source>
</evidence>
<keyword evidence="2" id="KW-1185">Reference proteome</keyword>
<dbReference type="OrthoDB" id="714416at2"/>
<dbReference type="InterPro" id="IPR011990">
    <property type="entry name" value="TPR-like_helical_dom_sf"/>
</dbReference>
<gene>
    <name evidence="1" type="ORF">SAMN05444277_103135</name>
</gene>
<name>A0A1I5U8H0_9BACT</name>
<dbReference type="EMBL" id="FOXQ01000003">
    <property type="protein sequence ID" value="SFP91589.1"/>
    <property type="molecule type" value="Genomic_DNA"/>
</dbReference>
<sequence length="521" mass="61525">MPNRSTDELFQLIKSLDKSEKRLFKLHVKRISGTDDLKILALFDALDNMAEYDEDKLLRKNPSIHKQQLSNMKAYLYKQLLSSLTHSSPDIETVLSEHIMYARLLYNKGLYMQSLKILDKVKAAAKTHDQSTYRLQALIFEKKIEAMHITRSIEGKAEELSRESDEVSQRVSRLNKLASFALQLYSWYIQHGHARDEKDEKALHDFFFSYLPTCQVCGMDFYEKLYYYQAYTWYTFILQDLLGFYRYSQKWVDLFEENRSMKDTESIQYVKGLHNLSTAHFVLSNYKKFDEVLNLFESFWTSKAGQKDANTQIQTFIYMQIALLNKHFMHGTFTKGLSLVPYIEEKIEEYKLHIDTHRILIFYYKIACLYFGSGDNEKAIDYLNLIINRRPDLRTDLHCYSRLLHLIAHFELGNYDLVEYLIKSVYRFMAKMNNLNIVEEEIFKFLRKSFNSTPAKIIAEFEPLKNRLESLKGNPLATRSFMYLDIIGWLESKIENVPVQDIIHNKYLKAKKNRQAADALN</sequence>
<dbReference type="AlphaFoldDB" id="A0A1I5U8H0"/>
<protein>
    <recommendedName>
        <fullName evidence="3">Tetratricopeptide repeat-containing protein</fullName>
    </recommendedName>
</protein>
<evidence type="ECO:0000313" key="1">
    <source>
        <dbReference type="EMBL" id="SFP91589.1"/>
    </source>
</evidence>
<reference evidence="1 2" key="1">
    <citation type="submission" date="2016-10" db="EMBL/GenBank/DDBJ databases">
        <authorList>
            <person name="de Groot N.N."/>
        </authorList>
    </citation>
    <scope>NUCLEOTIDE SEQUENCE [LARGE SCALE GENOMIC DNA]</scope>
    <source>
        <strain evidence="1 2">DSM 28286</strain>
    </source>
</reference>
<accession>A0A1I5U8H0</accession>
<evidence type="ECO:0000313" key="2">
    <source>
        <dbReference type="Proteomes" id="UP000199031"/>
    </source>
</evidence>
<dbReference type="SUPFAM" id="SSF48452">
    <property type="entry name" value="TPR-like"/>
    <property type="match status" value="1"/>
</dbReference>
<dbReference type="RefSeq" id="WP_090656621.1">
    <property type="nucleotide sequence ID" value="NZ_FOXQ01000003.1"/>
</dbReference>
<dbReference type="Proteomes" id="UP000199031">
    <property type="component" value="Unassembled WGS sequence"/>
</dbReference>